<reference evidence="2" key="2">
    <citation type="submission" date="2014-02" db="EMBL/GenBank/DDBJ databases">
        <title>Complete Genome Sequence of Neisseria meningitides, serogroup A strain 510612.</title>
        <authorList>
            <person name="Zhang X."/>
            <person name="Zhang Y."/>
            <person name="Yang J."/>
            <person name="Zhu Y."/>
            <person name="Jin Q."/>
        </authorList>
    </citation>
    <scope>NUCLEOTIDE SEQUENCE</scope>
    <source>
        <strain evidence="2">NMA510612</strain>
    </source>
</reference>
<name>X5FA21_NEIME</name>
<dbReference type="Proteomes" id="UP000023582">
    <property type="component" value="Chromosome"/>
</dbReference>
<evidence type="ECO:0000313" key="2">
    <source>
        <dbReference type="Proteomes" id="UP000023582"/>
    </source>
</evidence>
<dbReference type="PATRIC" id="fig|487.517.peg.1749"/>
<evidence type="ECO:0000313" key="1">
    <source>
        <dbReference type="EMBL" id="AHW76043.1"/>
    </source>
</evidence>
<proteinExistence type="predicted"/>
<accession>X5FA21</accession>
<reference evidence="1 2" key="1">
    <citation type="journal article" date="2014" name="Genome Announc.">
        <title>Complete Genome Sequence of Neisseria meningitidis Serogroup A Strain NMA510612, Isolated from a Patient with Bacterial Meningitis in China.</title>
        <authorList>
            <person name="Zhang Y."/>
            <person name="Yang J."/>
            <person name="Xu L."/>
            <person name="Zhu Y."/>
            <person name="Liu B."/>
            <person name="Shao Z."/>
            <person name="Zhang X."/>
            <person name="Jin Q."/>
        </authorList>
    </citation>
    <scope>NUCLEOTIDE SEQUENCE [LARGE SCALE GENOMIC DNA]</scope>
    <source>
        <strain evidence="2">NMA510612</strain>
    </source>
</reference>
<dbReference type="EMBL" id="CP007524">
    <property type="protein sequence ID" value="AHW76043.1"/>
    <property type="molecule type" value="Genomic_DNA"/>
</dbReference>
<organism evidence="1 2">
    <name type="scientific">Neisseria meningitidis</name>
    <dbReference type="NCBI Taxonomy" id="487"/>
    <lineage>
        <taxon>Bacteria</taxon>
        <taxon>Pseudomonadati</taxon>
        <taxon>Pseudomonadota</taxon>
        <taxon>Betaproteobacteria</taxon>
        <taxon>Neisseriales</taxon>
        <taxon>Neisseriaceae</taxon>
        <taxon>Neisseria</taxon>
    </lineage>
</organism>
<sequence>MPTISGSGKNKPKYFQSDRWKIKKNSIKCLRRGSVLI</sequence>
<gene>
    <name evidence="1" type="ORF">NMA510612_1757</name>
</gene>
<protein>
    <submittedName>
        <fullName evidence="1">Uncharacterized protein</fullName>
    </submittedName>
</protein>
<dbReference type="AlphaFoldDB" id="X5FA21"/>
<dbReference type="KEGG" id="nmx:NMA510612_1757"/>